<gene>
    <name evidence="3" type="ORF">J2S07_003516</name>
</gene>
<dbReference type="RefSeq" id="WP_307151658.1">
    <property type="nucleotide sequence ID" value="NZ_JAUSTU010000021.1"/>
</dbReference>
<dbReference type="PANTHER" id="PTHR43459">
    <property type="entry name" value="ENOYL-COA HYDRATASE"/>
    <property type="match status" value="1"/>
</dbReference>
<dbReference type="InterPro" id="IPR029045">
    <property type="entry name" value="ClpP/crotonase-like_dom_sf"/>
</dbReference>
<dbReference type="PANTHER" id="PTHR43459:SF1">
    <property type="entry name" value="EG:BACN32G11.4 PROTEIN"/>
    <property type="match status" value="1"/>
</dbReference>
<proteinExistence type="inferred from homology"/>
<dbReference type="Pfam" id="PF00378">
    <property type="entry name" value="ECH_1"/>
    <property type="match status" value="1"/>
</dbReference>
<evidence type="ECO:0000313" key="4">
    <source>
        <dbReference type="Proteomes" id="UP001231362"/>
    </source>
</evidence>
<protein>
    <submittedName>
        <fullName evidence="3">2-(1,2-epoxy-1,2-dihydrophenyl)acetyl-CoA isomerase</fullName>
        <ecNumber evidence="3">5.3.3.18</ecNumber>
    </submittedName>
</protein>
<reference evidence="3 4" key="1">
    <citation type="submission" date="2023-07" db="EMBL/GenBank/DDBJ databases">
        <title>Genomic Encyclopedia of Type Strains, Phase IV (KMG-IV): sequencing the most valuable type-strain genomes for metagenomic binning, comparative biology and taxonomic classification.</title>
        <authorList>
            <person name="Goeker M."/>
        </authorList>
    </citation>
    <scope>NUCLEOTIDE SEQUENCE [LARGE SCALE GENOMIC DNA]</scope>
    <source>
        <strain evidence="3 4">DSM 23948</strain>
    </source>
</reference>
<comment type="caution">
    <text evidence="3">The sequence shown here is derived from an EMBL/GenBank/DDBJ whole genome shotgun (WGS) entry which is preliminary data.</text>
</comment>
<dbReference type="InterPro" id="IPR018376">
    <property type="entry name" value="Enoyl-CoA_hyd/isom_CS"/>
</dbReference>
<organism evidence="3 4">
    <name type="scientific">Anoxybacillus andreesenii</name>
    <dbReference type="NCBI Taxonomy" id="1325932"/>
    <lineage>
        <taxon>Bacteria</taxon>
        <taxon>Bacillati</taxon>
        <taxon>Bacillota</taxon>
        <taxon>Bacilli</taxon>
        <taxon>Bacillales</taxon>
        <taxon>Anoxybacillaceae</taxon>
        <taxon>Anoxybacillus</taxon>
    </lineage>
</organism>
<keyword evidence="3" id="KW-0413">Isomerase</keyword>
<dbReference type="SUPFAM" id="SSF52096">
    <property type="entry name" value="ClpP/crotonase"/>
    <property type="match status" value="1"/>
</dbReference>
<dbReference type="Gene3D" id="1.10.12.10">
    <property type="entry name" value="Lyase 2-enoyl-coa Hydratase, Chain A, domain 2"/>
    <property type="match status" value="1"/>
</dbReference>
<keyword evidence="4" id="KW-1185">Reference proteome</keyword>
<comment type="similarity">
    <text evidence="1 2">Belongs to the enoyl-CoA hydratase/isomerase family.</text>
</comment>
<dbReference type="PROSITE" id="PS00166">
    <property type="entry name" value="ENOYL_COA_HYDRATASE"/>
    <property type="match status" value="1"/>
</dbReference>
<dbReference type="CDD" id="cd06558">
    <property type="entry name" value="crotonase-like"/>
    <property type="match status" value="1"/>
</dbReference>
<dbReference type="EC" id="5.3.3.18" evidence="3"/>
<sequence length="261" mass="29309">MNDRILFEQQKEIATIYLNEPNNLNSLSTKLKQQFLKVLNEIETDPDIKVVIIAGKGRAFCAGGDVKGMANMKEYDPVAIKRNMELSSIIIERLRRMPKVIISSIHGYAAGAGFSLALASDLIVAEEGTKLILSFKNVGLIPDLGIHYYLPKIVGEWRAKQWIWNGIKLTVEEALNYGFSIEIVAKGQLNNRAMELAKEISNGPFQALVYSKLLINNFSNTKLEEILAKENEIQTILRATHDHKEGINAFLEKRIPEFSGH</sequence>
<name>A0ABT9V8E4_9BACL</name>
<evidence type="ECO:0000256" key="1">
    <source>
        <dbReference type="ARBA" id="ARBA00005254"/>
    </source>
</evidence>
<dbReference type="InterPro" id="IPR001753">
    <property type="entry name" value="Enoyl-CoA_hydra/iso"/>
</dbReference>
<dbReference type="Proteomes" id="UP001231362">
    <property type="component" value="Unassembled WGS sequence"/>
</dbReference>
<dbReference type="Gene3D" id="3.90.226.10">
    <property type="entry name" value="2-enoyl-CoA Hydratase, Chain A, domain 1"/>
    <property type="match status" value="1"/>
</dbReference>
<evidence type="ECO:0000313" key="3">
    <source>
        <dbReference type="EMBL" id="MDQ0157188.1"/>
    </source>
</evidence>
<dbReference type="InterPro" id="IPR014748">
    <property type="entry name" value="Enoyl-CoA_hydra_C"/>
</dbReference>
<accession>A0ABT9V8E4</accession>
<evidence type="ECO:0000256" key="2">
    <source>
        <dbReference type="RuleBase" id="RU003707"/>
    </source>
</evidence>
<dbReference type="EMBL" id="JAUSTU010000021">
    <property type="protein sequence ID" value="MDQ0157188.1"/>
    <property type="molecule type" value="Genomic_DNA"/>
</dbReference>
<dbReference type="GO" id="GO:0016853">
    <property type="term" value="F:isomerase activity"/>
    <property type="evidence" value="ECO:0007669"/>
    <property type="project" value="UniProtKB-KW"/>
</dbReference>